<accession>S9QMA7</accession>
<sequence length="54" mass="5890">MAGDGFVRAKNNGSPGYSEANTKMVKRTRSGASLLTQVFAENLPNTEPTRCRKM</sequence>
<name>S9QMA7_9RHOB</name>
<dbReference type="AlphaFoldDB" id="S9QMA7"/>
<evidence type="ECO:0000256" key="1">
    <source>
        <dbReference type="SAM" id="MobiDB-lite"/>
    </source>
</evidence>
<dbReference type="STRING" id="1123360.thalar_01114"/>
<dbReference type="HOGENOM" id="CLU_3045032_0_0_5"/>
<dbReference type="Proteomes" id="UP000015351">
    <property type="component" value="Unassembled WGS sequence"/>
</dbReference>
<reference evidence="3" key="1">
    <citation type="journal article" date="2013" name="Stand. Genomic Sci.">
        <title>Genome sequence of the Litoreibacter arenae type strain (DSM 19593(T)), a member of the Roseobacter clade isolated from sea sand.</title>
        <authorList>
            <person name="Riedel T."/>
            <person name="Fiebig A."/>
            <person name="Petersen J."/>
            <person name="Gronow S."/>
            <person name="Kyrpides N.C."/>
            <person name="Goker M."/>
            <person name="Klenk H.P."/>
        </authorList>
    </citation>
    <scope>NUCLEOTIDE SEQUENCE [LARGE SCALE GENOMIC DNA]</scope>
    <source>
        <strain evidence="3">DSM 19593</strain>
    </source>
</reference>
<feature type="region of interest" description="Disordered" evidence="1">
    <location>
        <begin position="1"/>
        <end position="22"/>
    </location>
</feature>
<comment type="caution">
    <text evidence="2">The sequence shown here is derived from an EMBL/GenBank/DDBJ whole genome shotgun (WGS) entry which is preliminary data.</text>
</comment>
<feature type="compositionally biased region" description="Polar residues" evidence="1">
    <location>
        <begin position="11"/>
        <end position="21"/>
    </location>
</feature>
<proteinExistence type="predicted"/>
<dbReference type="EMBL" id="AONI01000008">
    <property type="protein sequence ID" value="EPX80892.1"/>
    <property type="molecule type" value="Genomic_DNA"/>
</dbReference>
<protein>
    <submittedName>
        <fullName evidence="2">Uncharacterized protein</fullName>
    </submittedName>
</protein>
<evidence type="ECO:0000313" key="2">
    <source>
        <dbReference type="EMBL" id="EPX80892.1"/>
    </source>
</evidence>
<evidence type="ECO:0000313" key="3">
    <source>
        <dbReference type="Proteomes" id="UP000015351"/>
    </source>
</evidence>
<gene>
    <name evidence="2" type="ORF">thalar_01114</name>
</gene>
<organism evidence="2 3">
    <name type="scientific">Litoreibacter arenae DSM 19593</name>
    <dbReference type="NCBI Taxonomy" id="1123360"/>
    <lineage>
        <taxon>Bacteria</taxon>
        <taxon>Pseudomonadati</taxon>
        <taxon>Pseudomonadota</taxon>
        <taxon>Alphaproteobacteria</taxon>
        <taxon>Rhodobacterales</taxon>
        <taxon>Roseobacteraceae</taxon>
        <taxon>Litoreibacter</taxon>
    </lineage>
</organism>
<keyword evidence="3" id="KW-1185">Reference proteome</keyword>